<gene>
    <name evidence="2" type="ORF">DesfrDRAFT_2532</name>
</gene>
<protein>
    <submittedName>
        <fullName evidence="2">Uncharacterized protein</fullName>
    </submittedName>
</protein>
<sequence length="37" mass="4261">MTFDFSGLIVLFGFISVFIALRVIKAQQEAKPEDQDW</sequence>
<dbReference type="eggNOG" id="ENOG5031JWN">
    <property type="taxonomic scope" value="Bacteria"/>
</dbReference>
<evidence type="ECO:0000313" key="3">
    <source>
        <dbReference type="Proteomes" id="UP000006250"/>
    </source>
</evidence>
<dbReference type="AlphaFoldDB" id="E1JY33"/>
<comment type="caution">
    <text evidence="2">The sequence shown here is derived from an EMBL/GenBank/DDBJ whole genome shotgun (WGS) entry which is preliminary data.</text>
</comment>
<organism evidence="2 3">
    <name type="scientific">Solidesulfovibrio fructosivorans JJ]</name>
    <dbReference type="NCBI Taxonomy" id="596151"/>
    <lineage>
        <taxon>Bacteria</taxon>
        <taxon>Pseudomonadati</taxon>
        <taxon>Thermodesulfobacteriota</taxon>
        <taxon>Desulfovibrionia</taxon>
        <taxon>Desulfovibrionales</taxon>
        <taxon>Desulfovibrionaceae</taxon>
        <taxon>Solidesulfovibrio</taxon>
    </lineage>
</organism>
<evidence type="ECO:0000313" key="2">
    <source>
        <dbReference type="EMBL" id="EFL50771.1"/>
    </source>
</evidence>
<reference evidence="2 3" key="1">
    <citation type="submission" date="2010-08" db="EMBL/GenBank/DDBJ databases">
        <title>The draft genome of Desulfovibrio fructosovorans JJ.</title>
        <authorList>
            <consortium name="US DOE Joint Genome Institute (JGI-PGF)"/>
            <person name="Lucas S."/>
            <person name="Copeland A."/>
            <person name="Lapidus A."/>
            <person name="Cheng J.-F."/>
            <person name="Bruce D."/>
            <person name="Goodwin L."/>
            <person name="Pitluck S."/>
            <person name="Land M.L."/>
            <person name="Hauser L."/>
            <person name="Chang Y.-J."/>
            <person name="Jeffries C."/>
            <person name="Wall J.D."/>
            <person name="Stahl D.A."/>
            <person name="Arkin A.P."/>
            <person name="Dehal P."/>
            <person name="Stolyar S.M."/>
            <person name="Hazen T.C."/>
            <person name="Woyke T.J."/>
        </authorList>
    </citation>
    <scope>NUCLEOTIDE SEQUENCE [LARGE SCALE GENOMIC DNA]</scope>
    <source>
        <strain evidence="2 3">JJ</strain>
    </source>
</reference>
<keyword evidence="3" id="KW-1185">Reference proteome</keyword>
<dbReference type="EMBL" id="AECZ01000016">
    <property type="protein sequence ID" value="EFL50771.1"/>
    <property type="molecule type" value="Genomic_DNA"/>
</dbReference>
<feature type="transmembrane region" description="Helical" evidence="1">
    <location>
        <begin position="6"/>
        <end position="24"/>
    </location>
</feature>
<evidence type="ECO:0000256" key="1">
    <source>
        <dbReference type="SAM" id="Phobius"/>
    </source>
</evidence>
<keyword evidence="1" id="KW-0812">Transmembrane</keyword>
<accession>E1JY33</accession>
<name>E1JY33_SOLFR</name>
<proteinExistence type="predicted"/>
<keyword evidence="1" id="KW-0472">Membrane</keyword>
<dbReference type="Proteomes" id="UP000006250">
    <property type="component" value="Unassembled WGS sequence"/>
</dbReference>
<keyword evidence="1" id="KW-1133">Transmembrane helix</keyword>